<keyword evidence="1" id="KW-0805">Transcription regulation</keyword>
<reference evidence="5" key="2">
    <citation type="journal article" date="2014" name="ISME J.">
        <title>Microbial stratification in low pH oxic and suboxic macroscopic growths along an acid mine drainage.</title>
        <authorList>
            <person name="Mendez-Garcia C."/>
            <person name="Mesa V."/>
            <person name="Sprenger R.R."/>
            <person name="Richter M."/>
            <person name="Diez M.S."/>
            <person name="Solano J."/>
            <person name="Bargiela R."/>
            <person name="Golyshina O.V."/>
            <person name="Manteca A."/>
            <person name="Ramos J.L."/>
            <person name="Gallego J.R."/>
            <person name="Llorente I."/>
            <person name="Martins Dos Santos V.A."/>
            <person name="Jensen O.N."/>
            <person name="Pelaez A.I."/>
            <person name="Sanchez J."/>
            <person name="Ferrer M."/>
        </authorList>
    </citation>
    <scope>NUCLEOTIDE SEQUENCE</scope>
</reference>
<dbReference type="AlphaFoldDB" id="T1CTM2"/>
<protein>
    <submittedName>
        <fullName evidence="5">Helix-turn-helix type 11 domain protein</fullName>
    </submittedName>
</protein>
<dbReference type="PIRSF" id="PIRSF016838">
    <property type="entry name" value="PafC"/>
    <property type="match status" value="1"/>
</dbReference>
<dbReference type="InterPro" id="IPR026881">
    <property type="entry name" value="WYL_dom"/>
</dbReference>
<dbReference type="PROSITE" id="PS52050">
    <property type="entry name" value="WYL"/>
    <property type="match status" value="1"/>
</dbReference>
<dbReference type="Pfam" id="PF13280">
    <property type="entry name" value="WYL"/>
    <property type="match status" value="1"/>
</dbReference>
<dbReference type="PANTHER" id="PTHR34580:SF3">
    <property type="entry name" value="PROTEIN PAFB"/>
    <property type="match status" value="1"/>
</dbReference>
<dbReference type="Gene3D" id="1.10.10.10">
    <property type="entry name" value="Winged helix-like DNA-binding domain superfamily/Winged helix DNA-binding domain"/>
    <property type="match status" value="1"/>
</dbReference>
<dbReference type="Pfam" id="PF25583">
    <property type="entry name" value="WCX"/>
    <property type="match status" value="1"/>
</dbReference>
<proteinExistence type="predicted"/>
<dbReference type="PROSITE" id="PS00894">
    <property type="entry name" value="HTH_DEOR_1"/>
    <property type="match status" value="1"/>
</dbReference>
<feature type="domain" description="HTH deoR-type" evidence="4">
    <location>
        <begin position="4"/>
        <end position="59"/>
    </location>
</feature>
<evidence type="ECO:0000256" key="2">
    <source>
        <dbReference type="ARBA" id="ARBA00023125"/>
    </source>
</evidence>
<keyword evidence="2" id="KW-0238">DNA-binding</keyword>
<dbReference type="GO" id="GO:0003677">
    <property type="term" value="F:DNA binding"/>
    <property type="evidence" value="ECO:0007669"/>
    <property type="project" value="UniProtKB-KW"/>
</dbReference>
<dbReference type="InterPro" id="IPR028349">
    <property type="entry name" value="PafC-like"/>
</dbReference>
<name>T1CTM2_9ZZZZ</name>
<evidence type="ECO:0000259" key="4">
    <source>
        <dbReference type="PROSITE" id="PS51000"/>
    </source>
</evidence>
<keyword evidence="3" id="KW-0804">Transcription</keyword>
<dbReference type="InterPro" id="IPR013196">
    <property type="entry name" value="HTH_11"/>
</dbReference>
<dbReference type="GO" id="GO:0003700">
    <property type="term" value="F:DNA-binding transcription factor activity"/>
    <property type="evidence" value="ECO:0007669"/>
    <property type="project" value="InterPro"/>
</dbReference>
<comment type="caution">
    <text evidence="5">The sequence shown here is derived from an EMBL/GenBank/DDBJ whole genome shotgun (WGS) entry which is preliminary data.</text>
</comment>
<dbReference type="InterPro" id="IPR018356">
    <property type="entry name" value="Tscrpt_reg_HTH_DeoR_CS"/>
</dbReference>
<dbReference type="InterPro" id="IPR051534">
    <property type="entry name" value="CBASS_pafABC_assoc_protein"/>
</dbReference>
<dbReference type="PROSITE" id="PS51000">
    <property type="entry name" value="HTH_DEOR_2"/>
    <property type="match status" value="1"/>
</dbReference>
<dbReference type="Pfam" id="PF08279">
    <property type="entry name" value="HTH_11"/>
    <property type="match status" value="1"/>
</dbReference>
<accession>T1CTM2</accession>
<dbReference type="InterPro" id="IPR036390">
    <property type="entry name" value="WH_DNA-bd_sf"/>
</dbReference>
<dbReference type="PANTHER" id="PTHR34580">
    <property type="match status" value="1"/>
</dbReference>
<sequence>MSDAAVRLLRLLGLLQSRPGLSGRQLAGNLGVTERTLRRDVDRLRSLGYAIPAAPGASGGGYHLGSPGSLPPLPLDDAETMAVALALAAPAPTGVAGSEAAALASLAKLDRLLPAHLRRQVTTLRATTLSIDHSQPTVPTERLVALAECCHVREKVRFRYRTGDGRGGGRQVEPYRLVATEQNWYLVAHDLERSDWRTFRVDRMCDLERTGHTFIPRELADPARLVAQAVTVAPYRYRVVVEVAAPADQVSRLVPSSTSMVEPAGAGTGARTRLTFGARRLDWAAAFLIDLGLPFFVHEPTELREHLLTLGRRLIAANGGERSPPGTCGRTAIG</sequence>
<reference evidence="5" key="1">
    <citation type="submission" date="2013-08" db="EMBL/GenBank/DDBJ databases">
        <authorList>
            <person name="Mendez C."/>
            <person name="Richter M."/>
            <person name="Ferrer M."/>
            <person name="Sanchez J."/>
        </authorList>
    </citation>
    <scope>NUCLEOTIDE SEQUENCE</scope>
</reference>
<dbReference type="InterPro" id="IPR001034">
    <property type="entry name" value="DeoR_HTH"/>
</dbReference>
<dbReference type="InterPro" id="IPR036388">
    <property type="entry name" value="WH-like_DNA-bd_sf"/>
</dbReference>
<dbReference type="EMBL" id="AUZY01002557">
    <property type="protein sequence ID" value="EQD72059.1"/>
    <property type="molecule type" value="Genomic_DNA"/>
</dbReference>
<organism evidence="5">
    <name type="scientific">mine drainage metagenome</name>
    <dbReference type="NCBI Taxonomy" id="410659"/>
    <lineage>
        <taxon>unclassified sequences</taxon>
        <taxon>metagenomes</taxon>
        <taxon>ecological metagenomes</taxon>
    </lineage>
</organism>
<evidence type="ECO:0000256" key="3">
    <source>
        <dbReference type="ARBA" id="ARBA00023163"/>
    </source>
</evidence>
<evidence type="ECO:0000256" key="1">
    <source>
        <dbReference type="ARBA" id="ARBA00023015"/>
    </source>
</evidence>
<gene>
    <name evidence="5" type="ORF">B1B_04085</name>
</gene>
<dbReference type="SUPFAM" id="SSF46785">
    <property type="entry name" value="Winged helix' DNA-binding domain"/>
    <property type="match status" value="1"/>
</dbReference>
<evidence type="ECO:0000313" key="5">
    <source>
        <dbReference type="EMBL" id="EQD72059.1"/>
    </source>
</evidence>
<dbReference type="InterPro" id="IPR057727">
    <property type="entry name" value="WCX_dom"/>
</dbReference>